<protein>
    <submittedName>
        <fullName evidence="13">Heme A synthase</fullName>
    </submittedName>
</protein>
<dbReference type="InterPro" id="IPR003780">
    <property type="entry name" value="COX15/CtaA_fam"/>
</dbReference>
<keyword evidence="6" id="KW-0560">Oxidoreductase</keyword>
<evidence type="ECO:0000256" key="5">
    <source>
        <dbReference type="ARBA" id="ARBA00022989"/>
    </source>
</evidence>
<feature type="transmembrane region" description="Helical" evidence="12">
    <location>
        <begin position="248"/>
        <end position="272"/>
    </location>
</feature>
<gene>
    <name evidence="13" type="primary">ctaA</name>
    <name evidence="13" type="ORF">I41_42270</name>
</gene>
<evidence type="ECO:0000313" key="13">
    <source>
        <dbReference type="EMBL" id="QDT75019.1"/>
    </source>
</evidence>
<name>A0A517U325_9BACT</name>
<feature type="transmembrane region" description="Helical" evidence="12">
    <location>
        <begin position="74"/>
        <end position="92"/>
    </location>
</feature>
<dbReference type="OrthoDB" id="128939at2"/>
<feature type="transmembrane region" description="Helical" evidence="12">
    <location>
        <begin position="129"/>
        <end position="149"/>
    </location>
</feature>
<dbReference type="PANTHER" id="PTHR35457:SF1">
    <property type="entry name" value="HEME A SYNTHASE"/>
    <property type="match status" value="1"/>
</dbReference>
<comment type="subcellular location">
    <subcellularLocation>
        <location evidence="1">Membrane</location>
        <topology evidence="1">Multi-pass membrane protein</topology>
    </subcellularLocation>
</comment>
<evidence type="ECO:0000256" key="9">
    <source>
        <dbReference type="ARBA" id="ARBA00023136"/>
    </source>
</evidence>
<evidence type="ECO:0000256" key="10">
    <source>
        <dbReference type="ARBA" id="ARBA00023157"/>
    </source>
</evidence>
<keyword evidence="5 12" id="KW-1133">Transmembrane helix</keyword>
<feature type="transmembrane region" description="Helical" evidence="12">
    <location>
        <begin position="16"/>
        <end position="36"/>
    </location>
</feature>
<feature type="transmembrane region" description="Helical" evidence="12">
    <location>
        <begin position="104"/>
        <end position="123"/>
    </location>
</feature>
<evidence type="ECO:0000256" key="8">
    <source>
        <dbReference type="ARBA" id="ARBA00023133"/>
    </source>
</evidence>
<dbReference type="EMBL" id="CP036339">
    <property type="protein sequence ID" value="QDT75019.1"/>
    <property type="molecule type" value="Genomic_DNA"/>
</dbReference>
<accession>A0A517U325</accession>
<evidence type="ECO:0000256" key="2">
    <source>
        <dbReference type="ARBA" id="ARBA00022475"/>
    </source>
</evidence>
<keyword evidence="14" id="KW-1185">Reference proteome</keyword>
<feature type="transmembrane region" description="Helical" evidence="12">
    <location>
        <begin position="217"/>
        <end position="236"/>
    </location>
</feature>
<dbReference type="KEGG" id="llh:I41_42270"/>
<dbReference type="Pfam" id="PF02628">
    <property type="entry name" value="COX15-CtaA"/>
    <property type="match status" value="1"/>
</dbReference>
<comment type="pathway">
    <text evidence="11">Porphyrin-containing compound metabolism.</text>
</comment>
<keyword evidence="9 12" id="KW-0472">Membrane</keyword>
<evidence type="ECO:0000256" key="3">
    <source>
        <dbReference type="ARBA" id="ARBA00022692"/>
    </source>
</evidence>
<evidence type="ECO:0000256" key="7">
    <source>
        <dbReference type="ARBA" id="ARBA00023004"/>
    </source>
</evidence>
<dbReference type="GO" id="GO:0016491">
    <property type="term" value="F:oxidoreductase activity"/>
    <property type="evidence" value="ECO:0007669"/>
    <property type="project" value="UniProtKB-KW"/>
</dbReference>
<evidence type="ECO:0000256" key="6">
    <source>
        <dbReference type="ARBA" id="ARBA00023002"/>
    </source>
</evidence>
<evidence type="ECO:0000256" key="1">
    <source>
        <dbReference type="ARBA" id="ARBA00004141"/>
    </source>
</evidence>
<evidence type="ECO:0000256" key="12">
    <source>
        <dbReference type="SAM" id="Phobius"/>
    </source>
</evidence>
<dbReference type="RefSeq" id="WP_145434724.1">
    <property type="nucleotide sequence ID" value="NZ_CP036339.1"/>
</dbReference>
<dbReference type="Proteomes" id="UP000317909">
    <property type="component" value="Chromosome"/>
</dbReference>
<reference evidence="13 14" key="1">
    <citation type="submission" date="2019-02" db="EMBL/GenBank/DDBJ databases">
        <title>Deep-cultivation of Planctomycetes and their phenomic and genomic characterization uncovers novel biology.</title>
        <authorList>
            <person name="Wiegand S."/>
            <person name="Jogler M."/>
            <person name="Boedeker C."/>
            <person name="Pinto D."/>
            <person name="Vollmers J."/>
            <person name="Rivas-Marin E."/>
            <person name="Kohn T."/>
            <person name="Peeters S.H."/>
            <person name="Heuer A."/>
            <person name="Rast P."/>
            <person name="Oberbeckmann S."/>
            <person name="Bunk B."/>
            <person name="Jeske O."/>
            <person name="Meyerdierks A."/>
            <person name="Storesund J.E."/>
            <person name="Kallscheuer N."/>
            <person name="Luecker S."/>
            <person name="Lage O.M."/>
            <person name="Pohl T."/>
            <person name="Merkel B.J."/>
            <person name="Hornburger P."/>
            <person name="Mueller R.-W."/>
            <person name="Bruemmer F."/>
            <person name="Labrenz M."/>
            <person name="Spormann A.M."/>
            <person name="Op den Camp H."/>
            <person name="Overmann J."/>
            <person name="Amann R."/>
            <person name="Jetten M.S.M."/>
            <person name="Mascher T."/>
            <person name="Medema M.H."/>
            <person name="Devos D.P."/>
            <person name="Kaster A.-K."/>
            <person name="Ovreas L."/>
            <person name="Rohde M."/>
            <person name="Galperin M.Y."/>
            <person name="Jogler C."/>
        </authorList>
    </citation>
    <scope>NUCLEOTIDE SEQUENCE [LARGE SCALE GENOMIC DNA]</scope>
    <source>
        <strain evidence="13 14">I41</strain>
    </source>
</reference>
<feature type="transmembrane region" description="Helical" evidence="12">
    <location>
        <begin position="292"/>
        <end position="317"/>
    </location>
</feature>
<dbReference type="GO" id="GO:0006784">
    <property type="term" value="P:heme A biosynthetic process"/>
    <property type="evidence" value="ECO:0007669"/>
    <property type="project" value="InterPro"/>
</dbReference>
<dbReference type="PANTHER" id="PTHR35457">
    <property type="entry name" value="HEME A SYNTHASE"/>
    <property type="match status" value="1"/>
</dbReference>
<dbReference type="GO" id="GO:0016020">
    <property type="term" value="C:membrane"/>
    <property type="evidence" value="ECO:0007669"/>
    <property type="project" value="UniProtKB-SubCell"/>
</dbReference>
<keyword evidence="3 12" id="KW-0812">Transmembrane</keyword>
<keyword evidence="10" id="KW-1015">Disulfide bond</keyword>
<dbReference type="GO" id="GO:0046872">
    <property type="term" value="F:metal ion binding"/>
    <property type="evidence" value="ECO:0007669"/>
    <property type="project" value="UniProtKB-KW"/>
</dbReference>
<evidence type="ECO:0000256" key="11">
    <source>
        <dbReference type="ARBA" id="ARBA00023444"/>
    </source>
</evidence>
<evidence type="ECO:0000313" key="14">
    <source>
        <dbReference type="Proteomes" id="UP000317909"/>
    </source>
</evidence>
<keyword evidence="2" id="KW-1003">Cell membrane</keyword>
<keyword evidence="4" id="KW-0479">Metal-binding</keyword>
<dbReference type="AlphaFoldDB" id="A0A517U325"/>
<keyword evidence="8" id="KW-0350">Heme biosynthesis</keyword>
<keyword evidence="7" id="KW-0408">Iron</keyword>
<proteinExistence type="predicted"/>
<sequence length="342" mass="36834">MPSASTPLPSRWPHRWAWALACATFPLVWWGGFVTATGSGMAFKDWLTSDGVFMPIYPWLSSTGDKFIEHGHRLLGMLAGMLTIALVVSLYLGEPRRWVRRYGVALLIGVIAQGVLGGMRVVLDERLLALIHGCTGPLFFAAAAGMIPVTSRRWLAESTPADESSPSATTSMATPKLLRLAILTAVLAYLQLVVGAVVRHSPLMLTEGAPRIFQIAVYFHLLLAAAVTFHVLLLAHKCFWGRVCRTPALSLALLIGLQLLLGVSTWMMKYGFPQWAARFVGETGHFNRADDLASAVIVTAHGAVGSLIVALAVVVALRVGRQIGFPHPASRPSSVRIAGVLA</sequence>
<organism evidence="13 14">
    <name type="scientific">Lacipirellula limnantheis</name>
    <dbReference type="NCBI Taxonomy" id="2528024"/>
    <lineage>
        <taxon>Bacteria</taxon>
        <taxon>Pseudomonadati</taxon>
        <taxon>Planctomycetota</taxon>
        <taxon>Planctomycetia</taxon>
        <taxon>Pirellulales</taxon>
        <taxon>Lacipirellulaceae</taxon>
        <taxon>Lacipirellula</taxon>
    </lineage>
</organism>
<evidence type="ECO:0000256" key="4">
    <source>
        <dbReference type="ARBA" id="ARBA00022723"/>
    </source>
</evidence>
<dbReference type="InterPro" id="IPR050450">
    <property type="entry name" value="COX15/CtaA_HemeA_synthase"/>
</dbReference>
<feature type="transmembrane region" description="Helical" evidence="12">
    <location>
        <begin position="177"/>
        <end position="197"/>
    </location>
</feature>